<reference evidence="2 3" key="1">
    <citation type="submission" date="2024-09" db="EMBL/GenBank/DDBJ databases">
        <authorList>
            <person name="Lee S.D."/>
        </authorList>
    </citation>
    <scope>NUCLEOTIDE SEQUENCE [LARGE SCALE GENOMIC DNA]</scope>
    <source>
        <strain evidence="2 3">N1-1</strain>
    </source>
</reference>
<dbReference type="InterPro" id="IPR043831">
    <property type="entry name" value="DUF5808"/>
</dbReference>
<evidence type="ECO:0000259" key="1">
    <source>
        <dbReference type="Pfam" id="PF19124"/>
    </source>
</evidence>
<dbReference type="Proteomes" id="UP001592582">
    <property type="component" value="Unassembled WGS sequence"/>
</dbReference>
<gene>
    <name evidence="2" type="ORF">ACEZDG_34095</name>
</gene>
<evidence type="ECO:0000313" key="3">
    <source>
        <dbReference type="Proteomes" id="UP001592582"/>
    </source>
</evidence>
<dbReference type="Pfam" id="PF19124">
    <property type="entry name" value="DUF5808"/>
    <property type="match status" value="1"/>
</dbReference>
<dbReference type="EMBL" id="JBHEZX010000023">
    <property type="protein sequence ID" value="MFC1414307.1"/>
    <property type="molecule type" value="Genomic_DNA"/>
</dbReference>
<comment type="caution">
    <text evidence="2">The sequence shown here is derived from an EMBL/GenBank/DDBJ whole genome shotgun (WGS) entry which is preliminary data.</text>
</comment>
<sequence length="72" mass="8524">MAEPEQTPPEGQGRIAGLPFDWRRPTHARLVSRAWNPNDRRLFTPKSFGWGYGVNFYWVAHPVKYAQRNRQR</sequence>
<name>A0ABV6VL54_9ACTN</name>
<keyword evidence="3" id="KW-1185">Reference proteome</keyword>
<proteinExistence type="predicted"/>
<evidence type="ECO:0000313" key="2">
    <source>
        <dbReference type="EMBL" id="MFC1414307.1"/>
    </source>
</evidence>
<dbReference type="RefSeq" id="WP_380517662.1">
    <property type="nucleotide sequence ID" value="NZ_JBHEZX010000023.1"/>
</dbReference>
<accession>A0ABV6VL54</accession>
<protein>
    <submittedName>
        <fullName evidence="2">DUF5808 domain-containing protein</fullName>
    </submittedName>
</protein>
<feature type="domain" description="DUF5808" evidence="1">
    <location>
        <begin position="37"/>
        <end position="57"/>
    </location>
</feature>
<organism evidence="2 3">
    <name type="scientific">Streptacidiphilus alkalitolerans</name>
    <dbReference type="NCBI Taxonomy" id="3342712"/>
    <lineage>
        <taxon>Bacteria</taxon>
        <taxon>Bacillati</taxon>
        <taxon>Actinomycetota</taxon>
        <taxon>Actinomycetes</taxon>
        <taxon>Kitasatosporales</taxon>
        <taxon>Streptomycetaceae</taxon>
        <taxon>Streptacidiphilus</taxon>
    </lineage>
</organism>